<sequence length="351" mass="37579">MHRIALRLSLGFGLAASLALSANTLAAPCSDPPADNDVDAFCGVDAPEDIVLFDDQFLLLSSMAPAKHLFGFSLASETVAAVETSLDPVVAAENWGDTDCSVPTQILSHGLDLSRRASGQWQLLVVNHEGRESIEFFEVTGGGEAAPRLQWRGCVMAAENAQFNDVAGLADGGFIATDPITASMQLPRMLLGSVGMDTGRAYRWRPQSGYSAIPHTDGAYPNGITLSADGQSFYLNLYLDGEVREHDLETGEVLKRVAVSKPDNSTLSDSGTLLVASHDASLFALLRAIVSEAGERNRIAFEIVELDLQSFEPSVRYRSEGEELGGGTVALPVGNDLYIGAFKGDRFIRVR</sequence>
<dbReference type="InterPro" id="IPR051288">
    <property type="entry name" value="Serum_paraoxonase/arylesterase"/>
</dbReference>
<dbReference type="InterPro" id="IPR011042">
    <property type="entry name" value="6-blade_b-propeller_TolB-like"/>
</dbReference>
<evidence type="ECO:0000256" key="1">
    <source>
        <dbReference type="SAM" id="SignalP"/>
    </source>
</evidence>
<accession>A0ABZ0HZ90</accession>
<dbReference type="SUPFAM" id="SSF63829">
    <property type="entry name" value="Calcium-dependent phosphotriesterase"/>
    <property type="match status" value="1"/>
</dbReference>
<organism evidence="2 3">
    <name type="scientific">Congregibacter variabilis</name>
    <dbReference type="NCBI Taxonomy" id="3081200"/>
    <lineage>
        <taxon>Bacteria</taxon>
        <taxon>Pseudomonadati</taxon>
        <taxon>Pseudomonadota</taxon>
        <taxon>Gammaproteobacteria</taxon>
        <taxon>Cellvibrionales</taxon>
        <taxon>Halieaceae</taxon>
        <taxon>Congregibacter</taxon>
    </lineage>
</organism>
<keyword evidence="3" id="KW-1185">Reference proteome</keyword>
<proteinExistence type="predicted"/>
<name>A0ABZ0HZ90_9GAMM</name>
<protein>
    <submittedName>
        <fullName evidence="2">SMP-30/gluconolactonase/LRE family protein</fullName>
    </submittedName>
</protein>
<dbReference type="PANTHER" id="PTHR11799:SF12">
    <property type="entry name" value="PARAOXONASE-RELATED"/>
    <property type="match status" value="1"/>
</dbReference>
<reference evidence="2 3" key="1">
    <citation type="submission" date="2023-10" db="EMBL/GenBank/DDBJ databases">
        <title>Two novel species belonging to the OM43/NOR5 clade.</title>
        <authorList>
            <person name="Park M."/>
        </authorList>
    </citation>
    <scope>NUCLEOTIDE SEQUENCE [LARGE SCALE GENOMIC DNA]</scope>
    <source>
        <strain evidence="2 3">IMCC43200</strain>
    </source>
</reference>
<gene>
    <name evidence="2" type="ORF">R0135_12300</name>
</gene>
<feature type="signal peptide" evidence="1">
    <location>
        <begin position="1"/>
        <end position="26"/>
    </location>
</feature>
<dbReference type="EMBL" id="CP136864">
    <property type="protein sequence ID" value="WOJ92563.1"/>
    <property type="molecule type" value="Genomic_DNA"/>
</dbReference>
<dbReference type="Gene3D" id="2.120.10.30">
    <property type="entry name" value="TolB, C-terminal domain"/>
    <property type="match status" value="1"/>
</dbReference>
<keyword evidence="1" id="KW-0732">Signal</keyword>
<dbReference type="RefSeq" id="WP_407347164.1">
    <property type="nucleotide sequence ID" value="NZ_CP136864.1"/>
</dbReference>
<feature type="chain" id="PRO_5046330963" evidence="1">
    <location>
        <begin position="27"/>
        <end position="351"/>
    </location>
</feature>
<dbReference type="PANTHER" id="PTHR11799">
    <property type="entry name" value="PARAOXONASE"/>
    <property type="match status" value="1"/>
</dbReference>
<dbReference type="Proteomes" id="UP001626537">
    <property type="component" value="Chromosome"/>
</dbReference>
<evidence type="ECO:0000313" key="3">
    <source>
        <dbReference type="Proteomes" id="UP001626537"/>
    </source>
</evidence>
<evidence type="ECO:0000313" key="2">
    <source>
        <dbReference type="EMBL" id="WOJ92563.1"/>
    </source>
</evidence>